<dbReference type="EMBL" id="JABXYJ010000013">
    <property type="protein sequence ID" value="NVO79339.1"/>
    <property type="molecule type" value="Genomic_DNA"/>
</dbReference>
<comment type="function">
    <text evidence="4 14">Catalyzes ATP-dependent phosphorylation of adenosylcobinamide and addition of GMP to adenosylcobinamide phosphate.</text>
</comment>
<dbReference type="Proteomes" id="UP000588051">
    <property type="component" value="Unassembled WGS sequence"/>
</dbReference>
<evidence type="ECO:0000256" key="16">
    <source>
        <dbReference type="PIRSR" id="PIRSR006135-2"/>
    </source>
</evidence>
<keyword evidence="12 14" id="KW-0067">ATP-binding</keyword>
<dbReference type="PANTHER" id="PTHR34848:SF1">
    <property type="entry name" value="BIFUNCTIONAL ADENOSYLCOBALAMIN BIOSYNTHESIS PROTEIN COBU"/>
    <property type="match status" value="1"/>
</dbReference>
<dbReference type="GO" id="GO:0005524">
    <property type="term" value="F:ATP binding"/>
    <property type="evidence" value="ECO:0007669"/>
    <property type="project" value="UniProtKB-UniRule"/>
</dbReference>
<keyword evidence="9 14" id="KW-0808">Transferase</keyword>
<evidence type="ECO:0000256" key="15">
    <source>
        <dbReference type="PIRSR" id="PIRSR006135-1"/>
    </source>
</evidence>
<dbReference type="GO" id="GO:0008820">
    <property type="term" value="F:cobinamide phosphate guanylyltransferase activity"/>
    <property type="evidence" value="ECO:0007669"/>
    <property type="project" value="UniProtKB-UniRule"/>
</dbReference>
<dbReference type="RefSeq" id="WP_176804916.1">
    <property type="nucleotide sequence ID" value="NZ_JABXYJ010000013.1"/>
</dbReference>
<name>A0A850QJT8_9BURK</name>
<dbReference type="UniPathway" id="UPA00148">
    <property type="reaction ID" value="UER00236"/>
</dbReference>
<gene>
    <name evidence="17" type="primary">cobU</name>
    <name evidence="17" type="ORF">HV832_16085</name>
</gene>
<feature type="binding site" evidence="16">
    <location>
        <position position="74"/>
    </location>
    <ligand>
        <name>GTP</name>
        <dbReference type="ChEBI" id="CHEBI:37565"/>
    </ligand>
</feature>
<evidence type="ECO:0000313" key="17">
    <source>
        <dbReference type="EMBL" id="NVO79339.1"/>
    </source>
</evidence>
<keyword evidence="10 14" id="KW-0547">Nucleotide-binding</keyword>
<dbReference type="CDD" id="cd00544">
    <property type="entry name" value="CobU"/>
    <property type="match status" value="1"/>
</dbReference>
<dbReference type="NCBIfam" id="NF004469">
    <property type="entry name" value="PRK05800.1"/>
    <property type="match status" value="1"/>
</dbReference>
<reference evidence="17 18" key="1">
    <citation type="submission" date="2020-06" db="EMBL/GenBank/DDBJ databases">
        <authorList>
            <person name="Qiu C."/>
            <person name="Liu Z."/>
        </authorList>
    </citation>
    <scope>NUCLEOTIDE SEQUENCE [LARGE SCALE GENOMIC DNA]</scope>
    <source>
        <strain evidence="17 18">EM 1</strain>
    </source>
</reference>
<evidence type="ECO:0000256" key="10">
    <source>
        <dbReference type="ARBA" id="ARBA00022741"/>
    </source>
</evidence>
<dbReference type="EC" id="2.7.7.62" evidence="14"/>
<evidence type="ECO:0000256" key="7">
    <source>
        <dbReference type="ARBA" id="ARBA00007490"/>
    </source>
</evidence>
<evidence type="ECO:0000256" key="11">
    <source>
        <dbReference type="ARBA" id="ARBA00022777"/>
    </source>
</evidence>
<keyword evidence="18" id="KW-1185">Reference proteome</keyword>
<evidence type="ECO:0000256" key="13">
    <source>
        <dbReference type="ARBA" id="ARBA00023134"/>
    </source>
</evidence>
<evidence type="ECO:0000256" key="2">
    <source>
        <dbReference type="ARBA" id="ARBA00000711"/>
    </source>
</evidence>
<keyword evidence="17" id="KW-0548">Nucleotidyltransferase</keyword>
<dbReference type="Gene3D" id="3.40.50.300">
    <property type="entry name" value="P-loop containing nucleotide triphosphate hydrolases"/>
    <property type="match status" value="1"/>
</dbReference>
<evidence type="ECO:0000256" key="8">
    <source>
        <dbReference type="ARBA" id="ARBA00022573"/>
    </source>
</evidence>
<dbReference type="GO" id="GO:0043752">
    <property type="term" value="F:adenosylcobinamide kinase activity"/>
    <property type="evidence" value="ECO:0007669"/>
    <property type="project" value="UniProtKB-EC"/>
</dbReference>
<feature type="binding site" evidence="16">
    <location>
        <begin position="46"/>
        <end position="48"/>
    </location>
    <ligand>
        <name>GTP</name>
        <dbReference type="ChEBI" id="CHEBI:37565"/>
    </ligand>
</feature>
<proteinExistence type="inferred from homology"/>
<feature type="active site" description="GMP-histidine intermediate" evidence="15">
    <location>
        <position position="62"/>
    </location>
</feature>
<feature type="binding site" evidence="16">
    <location>
        <position position="96"/>
    </location>
    <ligand>
        <name>GTP</name>
        <dbReference type="ChEBI" id="CHEBI:37565"/>
    </ligand>
</feature>
<evidence type="ECO:0000256" key="5">
    <source>
        <dbReference type="ARBA" id="ARBA00004692"/>
    </source>
</evidence>
<dbReference type="GO" id="GO:0005525">
    <property type="term" value="F:GTP binding"/>
    <property type="evidence" value="ECO:0007669"/>
    <property type="project" value="UniProtKB-UniRule"/>
</dbReference>
<dbReference type="InterPro" id="IPR027417">
    <property type="entry name" value="P-loop_NTPase"/>
</dbReference>
<comment type="similarity">
    <text evidence="7 14">Belongs to the CobU/CobP family.</text>
</comment>
<protein>
    <recommendedName>
        <fullName evidence="14">Bifunctional adenosylcobalamin biosynthesis protein</fullName>
        <ecNumber evidence="14">2.7.1.156</ecNumber>
        <ecNumber evidence="14">2.7.7.62</ecNumber>
    </recommendedName>
</protein>
<evidence type="ECO:0000256" key="3">
    <source>
        <dbReference type="ARBA" id="ARBA00001522"/>
    </source>
</evidence>
<comment type="catalytic activity">
    <reaction evidence="2 14">
        <text>adenosylcob(III)inamide phosphate + GTP + H(+) = adenosylcob(III)inamide-GDP + diphosphate</text>
        <dbReference type="Rhea" id="RHEA:22712"/>
        <dbReference type="ChEBI" id="CHEBI:15378"/>
        <dbReference type="ChEBI" id="CHEBI:33019"/>
        <dbReference type="ChEBI" id="CHEBI:37565"/>
        <dbReference type="ChEBI" id="CHEBI:58502"/>
        <dbReference type="ChEBI" id="CHEBI:60487"/>
        <dbReference type="EC" id="2.7.7.62"/>
    </reaction>
</comment>
<dbReference type="EC" id="2.7.1.156" evidence="14"/>
<evidence type="ECO:0000313" key="18">
    <source>
        <dbReference type="Proteomes" id="UP000588051"/>
    </source>
</evidence>
<comment type="catalytic activity">
    <reaction evidence="1 14">
        <text>adenosylcob(III)inamide + ATP = adenosylcob(III)inamide phosphate + ADP + H(+)</text>
        <dbReference type="Rhea" id="RHEA:15769"/>
        <dbReference type="ChEBI" id="CHEBI:2480"/>
        <dbReference type="ChEBI" id="CHEBI:15378"/>
        <dbReference type="ChEBI" id="CHEBI:30616"/>
        <dbReference type="ChEBI" id="CHEBI:58502"/>
        <dbReference type="ChEBI" id="CHEBI:456216"/>
        <dbReference type="EC" id="2.7.1.156"/>
    </reaction>
</comment>
<comment type="pathway">
    <text evidence="6 14">Cofactor biosynthesis; adenosylcobalamin biosynthesis; adenosylcobalamin from cob(II)yrinate a,c-diamide: step 5/7.</text>
</comment>
<dbReference type="SUPFAM" id="SSF52540">
    <property type="entry name" value="P-loop containing nucleoside triphosphate hydrolases"/>
    <property type="match status" value="1"/>
</dbReference>
<evidence type="ECO:0000256" key="1">
    <source>
        <dbReference type="ARBA" id="ARBA00000312"/>
    </source>
</evidence>
<accession>A0A850QJT8</accession>
<dbReference type="GO" id="GO:0009236">
    <property type="term" value="P:cobalamin biosynthetic process"/>
    <property type="evidence" value="ECO:0007669"/>
    <property type="project" value="UniProtKB-UniRule"/>
</dbReference>
<evidence type="ECO:0000256" key="6">
    <source>
        <dbReference type="ARBA" id="ARBA00005159"/>
    </source>
</evidence>
<evidence type="ECO:0000256" key="14">
    <source>
        <dbReference type="PIRNR" id="PIRNR006135"/>
    </source>
</evidence>
<keyword evidence="13 14" id="KW-0342">GTP-binding</keyword>
<feature type="binding site" evidence="16">
    <location>
        <begin position="8"/>
        <end position="15"/>
    </location>
    <ligand>
        <name>GTP</name>
        <dbReference type="ChEBI" id="CHEBI:37565"/>
    </ligand>
</feature>
<comment type="catalytic activity">
    <reaction evidence="3">
        <text>adenosylcob(III)inamide + GTP = adenosylcob(III)inamide phosphate + GDP + H(+)</text>
        <dbReference type="Rhea" id="RHEA:15765"/>
        <dbReference type="ChEBI" id="CHEBI:2480"/>
        <dbReference type="ChEBI" id="CHEBI:15378"/>
        <dbReference type="ChEBI" id="CHEBI:37565"/>
        <dbReference type="ChEBI" id="CHEBI:58189"/>
        <dbReference type="ChEBI" id="CHEBI:58502"/>
        <dbReference type="EC" id="2.7.1.156"/>
    </reaction>
</comment>
<evidence type="ECO:0000256" key="9">
    <source>
        <dbReference type="ARBA" id="ARBA00022679"/>
    </source>
</evidence>
<dbReference type="PANTHER" id="PTHR34848">
    <property type="match status" value="1"/>
</dbReference>
<dbReference type="Pfam" id="PF02283">
    <property type="entry name" value="CobU"/>
    <property type="match status" value="1"/>
</dbReference>
<dbReference type="AlphaFoldDB" id="A0A850QJT8"/>
<dbReference type="InterPro" id="IPR003203">
    <property type="entry name" value="CobU/CobP"/>
</dbReference>
<comment type="caution">
    <text evidence="17">The sequence shown here is derived from an EMBL/GenBank/DDBJ whole genome shotgun (WGS) entry which is preliminary data.</text>
</comment>
<dbReference type="PIRSF" id="PIRSF006135">
    <property type="entry name" value="CobU"/>
    <property type="match status" value="1"/>
</dbReference>
<keyword evidence="11 14" id="KW-0418">Kinase</keyword>
<comment type="pathway">
    <text evidence="5 14">Cofactor biosynthesis; adenosylcobalamin biosynthesis; adenosylcobalamin from cob(II)yrinate a,c-diamide: step 6/7.</text>
</comment>
<evidence type="ECO:0000256" key="12">
    <source>
        <dbReference type="ARBA" id="ARBA00022840"/>
    </source>
</evidence>
<organism evidence="17 18">
    <name type="scientific">Undibacterium oligocarboniphilum</name>
    <dbReference type="NCBI Taxonomy" id="666702"/>
    <lineage>
        <taxon>Bacteria</taxon>
        <taxon>Pseudomonadati</taxon>
        <taxon>Pseudomonadota</taxon>
        <taxon>Betaproteobacteria</taxon>
        <taxon>Burkholderiales</taxon>
        <taxon>Oxalobacteraceae</taxon>
        <taxon>Undibacterium</taxon>
    </lineage>
</organism>
<keyword evidence="8 14" id="KW-0169">Cobalamin biosynthesis</keyword>
<sequence length="206" mass="22268">MSSTLIFGGARSGKSAFAEGLATQWMAQPAKVGSAPDNGRQVIYLATAQAADTEMQQRITHHQQRRPAEWITLEQPLALADTIRRHSQPDVLILIDCITVWLSNCLFSDNRDFPEIGTITPPAIYTEQRAALLDALAQAPGEVILVSNEVGMGIVPMGAVSRWFTDEAGRLNQALASCSERVIWVAAGLPLYLKNAPQAWPAGGTC</sequence>
<evidence type="ECO:0000256" key="4">
    <source>
        <dbReference type="ARBA" id="ARBA00003889"/>
    </source>
</evidence>